<dbReference type="RefSeq" id="WP_302037631.1">
    <property type="nucleotide sequence ID" value="NZ_JAUKPO010000005.1"/>
</dbReference>
<gene>
    <name evidence="2" type="ORF">Q0590_11215</name>
</gene>
<dbReference type="NCBIfam" id="NF033709">
    <property type="entry name" value="PorV_fam"/>
    <property type="match status" value="1"/>
</dbReference>
<dbReference type="Proteomes" id="UP001168528">
    <property type="component" value="Unassembled WGS sequence"/>
</dbReference>
<sequence length="356" mass="39528">MRFTILFCLLTCLLPGFVTGQTRAPKYSNEFLSIGVGARALGMSRTQVALANDVTAGYWNPAGLLDIKNKYEFSLMHSEYFAGIAKYDYAAFATPVDSLSHIAVSVIRFGVDDIPDTRFLYDANGAINYDNITFFSAADYAFIFSYARRLPFIKGLKAGANFKVIHRNVGSFANAWGFGLDAGAQLERKNWRFGIMARDITSTFNAWSHNTTLVYDTYVKTGNEIPQNSIEVTLPKLIAGVARSFTIKDKVGILATADLDVTFDGMRNVLVRSGTISIDPHIGLEVNYEKLVFLRMGAGNVQRIKDFDSTYHTTLQPDFGVGFRVNKFTIDYALTDIGDRAEALYSHVFSVKASFK</sequence>
<feature type="signal peptide" evidence="1">
    <location>
        <begin position="1"/>
        <end position="20"/>
    </location>
</feature>
<reference evidence="2" key="1">
    <citation type="submission" date="2023-07" db="EMBL/GenBank/DDBJ databases">
        <title>The genome sequence of Rhodocytophaga aerolata KACC 12507.</title>
        <authorList>
            <person name="Zhang X."/>
        </authorList>
    </citation>
    <scope>NUCLEOTIDE SEQUENCE</scope>
    <source>
        <strain evidence="2">KACC 12507</strain>
    </source>
</reference>
<name>A0ABT8R3Z3_9BACT</name>
<comment type="caution">
    <text evidence="2">The sequence shown here is derived from an EMBL/GenBank/DDBJ whole genome shotgun (WGS) entry which is preliminary data.</text>
</comment>
<dbReference type="EMBL" id="JAUKPO010000005">
    <property type="protein sequence ID" value="MDO1446826.1"/>
    <property type="molecule type" value="Genomic_DNA"/>
</dbReference>
<evidence type="ECO:0000313" key="2">
    <source>
        <dbReference type="EMBL" id="MDO1446826.1"/>
    </source>
</evidence>
<keyword evidence="3" id="KW-1185">Reference proteome</keyword>
<evidence type="ECO:0000313" key="3">
    <source>
        <dbReference type="Proteomes" id="UP001168528"/>
    </source>
</evidence>
<feature type="chain" id="PRO_5047492805" evidence="1">
    <location>
        <begin position="21"/>
        <end position="356"/>
    </location>
</feature>
<keyword evidence="1" id="KW-0732">Signal</keyword>
<protein>
    <submittedName>
        <fullName evidence="2">PorV/PorQ family protein</fullName>
    </submittedName>
</protein>
<dbReference type="Gene3D" id="2.40.160.60">
    <property type="entry name" value="Outer membrane protein transport protein (OMPP1/FadL/TodX)"/>
    <property type="match status" value="1"/>
</dbReference>
<proteinExistence type="predicted"/>
<accession>A0ABT8R3Z3</accession>
<evidence type="ECO:0000256" key="1">
    <source>
        <dbReference type="SAM" id="SignalP"/>
    </source>
</evidence>
<organism evidence="2 3">
    <name type="scientific">Rhodocytophaga aerolata</name>
    <dbReference type="NCBI Taxonomy" id="455078"/>
    <lineage>
        <taxon>Bacteria</taxon>
        <taxon>Pseudomonadati</taxon>
        <taxon>Bacteroidota</taxon>
        <taxon>Cytophagia</taxon>
        <taxon>Cytophagales</taxon>
        <taxon>Rhodocytophagaceae</taxon>
        <taxon>Rhodocytophaga</taxon>
    </lineage>
</organism>